<accession>A0AAV7M606</accession>
<sequence>MESDIAPIRTWNSRLRYALERYACGARLESRCSDHVPNQGRDRTHLDDALREAQRAALDPQDSGKQSPVAHRHHVREKGRGAALVNQRTA</sequence>
<protein>
    <submittedName>
        <fullName evidence="2">Uncharacterized protein</fullName>
    </submittedName>
</protein>
<dbReference type="AlphaFoldDB" id="A0AAV7M606"/>
<keyword evidence="3" id="KW-1185">Reference proteome</keyword>
<evidence type="ECO:0000313" key="3">
    <source>
        <dbReference type="Proteomes" id="UP001066276"/>
    </source>
</evidence>
<comment type="caution">
    <text evidence="2">The sequence shown here is derived from an EMBL/GenBank/DDBJ whole genome shotgun (WGS) entry which is preliminary data.</text>
</comment>
<name>A0AAV7M606_PLEWA</name>
<gene>
    <name evidence="2" type="ORF">NDU88_002447</name>
</gene>
<reference evidence="2" key="1">
    <citation type="journal article" date="2022" name="bioRxiv">
        <title>Sequencing and chromosome-scale assembly of the giantPleurodeles waltlgenome.</title>
        <authorList>
            <person name="Brown T."/>
            <person name="Elewa A."/>
            <person name="Iarovenko S."/>
            <person name="Subramanian E."/>
            <person name="Araus A.J."/>
            <person name="Petzold A."/>
            <person name="Susuki M."/>
            <person name="Suzuki K.-i.T."/>
            <person name="Hayashi T."/>
            <person name="Toyoda A."/>
            <person name="Oliveira C."/>
            <person name="Osipova E."/>
            <person name="Leigh N.D."/>
            <person name="Simon A."/>
            <person name="Yun M.H."/>
        </authorList>
    </citation>
    <scope>NUCLEOTIDE SEQUENCE</scope>
    <source>
        <strain evidence="2">20211129_DDA</strain>
        <tissue evidence="2">Liver</tissue>
    </source>
</reference>
<evidence type="ECO:0000313" key="2">
    <source>
        <dbReference type="EMBL" id="KAJ1097323.1"/>
    </source>
</evidence>
<evidence type="ECO:0000256" key="1">
    <source>
        <dbReference type="SAM" id="MobiDB-lite"/>
    </source>
</evidence>
<proteinExistence type="predicted"/>
<feature type="region of interest" description="Disordered" evidence="1">
    <location>
        <begin position="54"/>
        <end position="90"/>
    </location>
</feature>
<dbReference type="EMBL" id="JANPWB010000014">
    <property type="protein sequence ID" value="KAJ1097323.1"/>
    <property type="molecule type" value="Genomic_DNA"/>
</dbReference>
<organism evidence="2 3">
    <name type="scientific">Pleurodeles waltl</name>
    <name type="common">Iberian ribbed newt</name>
    <dbReference type="NCBI Taxonomy" id="8319"/>
    <lineage>
        <taxon>Eukaryota</taxon>
        <taxon>Metazoa</taxon>
        <taxon>Chordata</taxon>
        <taxon>Craniata</taxon>
        <taxon>Vertebrata</taxon>
        <taxon>Euteleostomi</taxon>
        <taxon>Amphibia</taxon>
        <taxon>Batrachia</taxon>
        <taxon>Caudata</taxon>
        <taxon>Salamandroidea</taxon>
        <taxon>Salamandridae</taxon>
        <taxon>Pleurodelinae</taxon>
        <taxon>Pleurodeles</taxon>
    </lineage>
</organism>
<dbReference type="Proteomes" id="UP001066276">
    <property type="component" value="Chromosome 10"/>
</dbReference>